<feature type="compositionally biased region" description="Acidic residues" evidence="1">
    <location>
        <begin position="124"/>
        <end position="147"/>
    </location>
</feature>
<evidence type="ECO:0000313" key="3">
    <source>
        <dbReference type="Proteomes" id="UP000076722"/>
    </source>
</evidence>
<dbReference type="Proteomes" id="UP000076722">
    <property type="component" value="Unassembled WGS sequence"/>
</dbReference>
<protein>
    <submittedName>
        <fullName evidence="2">Uncharacterized protein</fullName>
    </submittedName>
</protein>
<name>A0A164M7K7_9AGAM</name>
<sequence>MATQHPHPPHHAPVAEMLFRYHVLVIRERFQVIVRPRERLDIWMTAHGYPLVPYFSQFETPRESINAIREFVFQYNQRVDIRHRLPLPRRRSRLRWYSTVPMTYQFFQLYRRFQVYAYAAERDSSDDESDDSNSEADAEEVQDLVVD</sequence>
<proteinExistence type="predicted"/>
<feature type="region of interest" description="Disordered" evidence="1">
    <location>
        <begin position="122"/>
        <end position="147"/>
    </location>
</feature>
<gene>
    <name evidence="2" type="ORF">SISNIDRAFT_491951</name>
</gene>
<keyword evidence="3" id="KW-1185">Reference proteome</keyword>
<reference evidence="2 3" key="1">
    <citation type="journal article" date="2016" name="Mol. Biol. Evol.">
        <title>Comparative Genomics of Early-Diverging Mushroom-Forming Fungi Provides Insights into the Origins of Lignocellulose Decay Capabilities.</title>
        <authorList>
            <person name="Nagy L.G."/>
            <person name="Riley R."/>
            <person name="Tritt A."/>
            <person name="Adam C."/>
            <person name="Daum C."/>
            <person name="Floudas D."/>
            <person name="Sun H."/>
            <person name="Yadav J.S."/>
            <person name="Pangilinan J."/>
            <person name="Larsson K.H."/>
            <person name="Matsuura K."/>
            <person name="Barry K."/>
            <person name="Labutti K."/>
            <person name="Kuo R."/>
            <person name="Ohm R.A."/>
            <person name="Bhattacharya S.S."/>
            <person name="Shirouzu T."/>
            <person name="Yoshinaga Y."/>
            <person name="Martin F.M."/>
            <person name="Grigoriev I.V."/>
            <person name="Hibbett D.S."/>
        </authorList>
    </citation>
    <scope>NUCLEOTIDE SEQUENCE [LARGE SCALE GENOMIC DNA]</scope>
    <source>
        <strain evidence="2 3">HHB9708</strain>
    </source>
</reference>
<evidence type="ECO:0000256" key="1">
    <source>
        <dbReference type="SAM" id="MobiDB-lite"/>
    </source>
</evidence>
<dbReference type="EMBL" id="KV419500">
    <property type="protein sequence ID" value="KZS86443.1"/>
    <property type="molecule type" value="Genomic_DNA"/>
</dbReference>
<evidence type="ECO:0000313" key="2">
    <source>
        <dbReference type="EMBL" id="KZS86443.1"/>
    </source>
</evidence>
<accession>A0A164M7K7</accession>
<dbReference type="AlphaFoldDB" id="A0A164M7K7"/>
<organism evidence="2 3">
    <name type="scientific">Sistotremastrum niveocremeum HHB9708</name>
    <dbReference type="NCBI Taxonomy" id="1314777"/>
    <lineage>
        <taxon>Eukaryota</taxon>
        <taxon>Fungi</taxon>
        <taxon>Dikarya</taxon>
        <taxon>Basidiomycota</taxon>
        <taxon>Agaricomycotina</taxon>
        <taxon>Agaricomycetes</taxon>
        <taxon>Sistotremastrales</taxon>
        <taxon>Sistotremastraceae</taxon>
        <taxon>Sertulicium</taxon>
        <taxon>Sertulicium niveocremeum</taxon>
    </lineage>
</organism>